<evidence type="ECO:0000256" key="8">
    <source>
        <dbReference type="ARBA" id="ARBA00023136"/>
    </source>
</evidence>
<evidence type="ECO:0000313" key="12">
    <source>
        <dbReference type="Proteomes" id="UP001611263"/>
    </source>
</evidence>
<dbReference type="Pfam" id="PF02416">
    <property type="entry name" value="TatA_B_E"/>
    <property type="match status" value="1"/>
</dbReference>
<evidence type="ECO:0000256" key="9">
    <source>
        <dbReference type="HAMAP-Rule" id="MF_00236"/>
    </source>
</evidence>
<comment type="subcellular location">
    <subcellularLocation>
        <location evidence="1 9">Cell membrane</location>
        <topology evidence="1 9">Single-pass membrane protein</topology>
    </subcellularLocation>
</comment>
<feature type="region of interest" description="Disordered" evidence="10">
    <location>
        <begin position="44"/>
        <end position="87"/>
    </location>
</feature>
<dbReference type="RefSeq" id="WP_033242764.1">
    <property type="nucleotide sequence ID" value="NZ_JBIRUQ010000003.1"/>
</dbReference>
<evidence type="ECO:0000256" key="2">
    <source>
        <dbReference type="ARBA" id="ARBA00022448"/>
    </source>
</evidence>
<evidence type="ECO:0000256" key="1">
    <source>
        <dbReference type="ARBA" id="ARBA00004162"/>
    </source>
</evidence>
<dbReference type="GeneID" id="93508976"/>
<evidence type="ECO:0000256" key="10">
    <source>
        <dbReference type="SAM" id="MobiDB-lite"/>
    </source>
</evidence>
<evidence type="ECO:0000256" key="4">
    <source>
        <dbReference type="ARBA" id="ARBA00022692"/>
    </source>
</evidence>
<comment type="similarity">
    <text evidence="9">Belongs to the TatA/E family.</text>
</comment>
<accession>A0ABW7TM77</accession>
<reference evidence="11 12" key="1">
    <citation type="submission" date="2024-10" db="EMBL/GenBank/DDBJ databases">
        <title>The Natural Products Discovery Center: Release of the First 8490 Sequenced Strains for Exploring Actinobacteria Biosynthetic Diversity.</title>
        <authorList>
            <person name="Kalkreuter E."/>
            <person name="Kautsar S.A."/>
            <person name="Yang D."/>
            <person name="Bader C.D."/>
            <person name="Teijaro C.N."/>
            <person name="Fluegel L."/>
            <person name="Davis C.M."/>
            <person name="Simpson J.R."/>
            <person name="Lauterbach L."/>
            <person name="Steele A.D."/>
            <person name="Gui C."/>
            <person name="Meng S."/>
            <person name="Li G."/>
            <person name="Viehrig K."/>
            <person name="Ye F."/>
            <person name="Su P."/>
            <person name="Kiefer A.F."/>
            <person name="Nichols A."/>
            <person name="Cepeda A.J."/>
            <person name="Yan W."/>
            <person name="Fan B."/>
            <person name="Jiang Y."/>
            <person name="Adhikari A."/>
            <person name="Zheng C.-J."/>
            <person name="Schuster L."/>
            <person name="Cowan T.M."/>
            <person name="Smanski M.J."/>
            <person name="Chevrette M.G."/>
            <person name="De Carvalho L.P.S."/>
            <person name="Shen B."/>
        </authorList>
    </citation>
    <scope>NUCLEOTIDE SEQUENCE [LARGE SCALE GENOMIC DNA]</scope>
    <source>
        <strain evidence="11 12">NPDC020568</strain>
    </source>
</reference>
<comment type="function">
    <text evidence="9">Part of the twin-arginine translocation (Tat) system that transports large folded proteins containing a characteristic twin-arginine motif in their signal peptide across membranes. TatA could form the protein-conducting channel of the Tat system.</text>
</comment>
<dbReference type="InterPro" id="IPR006312">
    <property type="entry name" value="TatA/E"/>
</dbReference>
<dbReference type="Proteomes" id="UP001611263">
    <property type="component" value="Unassembled WGS sequence"/>
</dbReference>
<feature type="compositionally biased region" description="Basic and acidic residues" evidence="10">
    <location>
        <begin position="70"/>
        <end position="87"/>
    </location>
</feature>
<comment type="subunit">
    <text evidence="9">The Tat system comprises two distinct complexes: a TatABC complex, containing multiple copies of TatA, TatB and TatC subunits, and a separate TatA complex, containing only TatA subunits. Substrates initially bind to the TatABC complex, which probably triggers association of the separate TatA complex to form the active translocon.</text>
</comment>
<dbReference type="HAMAP" id="MF_00236">
    <property type="entry name" value="TatA_E"/>
    <property type="match status" value="1"/>
</dbReference>
<dbReference type="PANTHER" id="PTHR42982:SF8">
    <property type="entry name" value="SEC-INDEPENDENT PROTEIN TRANSLOCASE PROTEIN TATA"/>
    <property type="match status" value="1"/>
</dbReference>
<keyword evidence="12" id="KW-1185">Reference proteome</keyword>
<keyword evidence="4 9" id="KW-0812">Transmembrane</keyword>
<keyword evidence="7 9" id="KW-0811">Translocation</keyword>
<proteinExistence type="inferred from homology"/>
<keyword evidence="6 9" id="KW-1133">Transmembrane helix</keyword>
<protein>
    <recommendedName>
        <fullName evidence="9">Sec-independent protein translocase protein TatA</fullName>
    </recommendedName>
</protein>
<keyword evidence="2 9" id="KW-0813">Transport</keyword>
<dbReference type="EMBL" id="JBIRUQ010000003">
    <property type="protein sequence ID" value="MFI1462137.1"/>
    <property type="molecule type" value="Genomic_DNA"/>
</dbReference>
<sequence>MGAMSPAHWLIIVLVFALFFGAKRLPDAARSLGRSMRIFKTEVQEMHDKPDSDPAESGDMPVRQLSAADSADRVAEAKPMLRDSLRA</sequence>
<gene>
    <name evidence="9 11" type="primary">tatA</name>
    <name evidence="11" type="ORF">ACH4WX_15600</name>
</gene>
<organism evidence="11 12">
    <name type="scientific">Nocardia carnea</name>
    <dbReference type="NCBI Taxonomy" id="37328"/>
    <lineage>
        <taxon>Bacteria</taxon>
        <taxon>Bacillati</taxon>
        <taxon>Actinomycetota</taxon>
        <taxon>Actinomycetes</taxon>
        <taxon>Mycobacteriales</taxon>
        <taxon>Nocardiaceae</taxon>
        <taxon>Nocardia</taxon>
    </lineage>
</organism>
<dbReference type="PANTHER" id="PTHR42982">
    <property type="entry name" value="SEC-INDEPENDENT PROTEIN TRANSLOCASE PROTEIN TATA"/>
    <property type="match status" value="1"/>
</dbReference>
<evidence type="ECO:0000256" key="6">
    <source>
        <dbReference type="ARBA" id="ARBA00022989"/>
    </source>
</evidence>
<evidence type="ECO:0000313" key="11">
    <source>
        <dbReference type="EMBL" id="MFI1462137.1"/>
    </source>
</evidence>
<keyword evidence="5 9" id="KW-0653">Protein transport</keyword>
<dbReference type="Gene3D" id="1.20.5.3310">
    <property type="match status" value="1"/>
</dbReference>
<evidence type="ECO:0000256" key="7">
    <source>
        <dbReference type="ARBA" id="ARBA00023010"/>
    </source>
</evidence>
<name>A0ABW7TM77_9NOCA</name>
<evidence type="ECO:0000256" key="5">
    <source>
        <dbReference type="ARBA" id="ARBA00022927"/>
    </source>
</evidence>
<dbReference type="NCBIfam" id="TIGR01411">
    <property type="entry name" value="tatAE"/>
    <property type="match status" value="1"/>
</dbReference>
<dbReference type="InterPro" id="IPR003369">
    <property type="entry name" value="TatA/B/E"/>
</dbReference>
<comment type="caution">
    <text evidence="11">The sequence shown here is derived from an EMBL/GenBank/DDBJ whole genome shotgun (WGS) entry which is preliminary data.</text>
</comment>
<keyword evidence="8 9" id="KW-0472">Membrane</keyword>
<dbReference type="NCBIfam" id="NF001854">
    <property type="entry name" value="PRK00575.1"/>
    <property type="match status" value="1"/>
</dbReference>
<evidence type="ECO:0000256" key="3">
    <source>
        <dbReference type="ARBA" id="ARBA00022475"/>
    </source>
</evidence>
<keyword evidence="3 9" id="KW-1003">Cell membrane</keyword>